<reference evidence="3" key="1">
    <citation type="journal article" date="2014" name="Front. Microbiol.">
        <title>High frequency of phylogenetically diverse reductive dehalogenase-homologous genes in deep subseafloor sedimentary metagenomes.</title>
        <authorList>
            <person name="Kawai M."/>
            <person name="Futagami T."/>
            <person name="Toyoda A."/>
            <person name="Takaki Y."/>
            <person name="Nishi S."/>
            <person name="Hori S."/>
            <person name="Arai W."/>
            <person name="Tsubouchi T."/>
            <person name="Morono Y."/>
            <person name="Uchiyama I."/>
            <person name="Ito T."/>
            <person name="Fujiyama A."/>
            <person name="Inagaki F."/>
            <person name="Takami H."/>
        </authorList>
    </citation>
    <scope>NUCLEOTIDE SEQUENCE</scope>
    <source>
        <strain evidence="3">Expedition CK06-06</strain>
    </source>
</reference>
<dbReference type="Gene3D" id="3.40.50.300">
    <property type="entry name" value="P-loop containing nucleotide triphosphate hydrolases"/>
    <property type="match status" value="1"/>
</dbReference>
<evidence type="ECO:0000313" key="3">
    <source>
        <dbReference type="EMBL" id="GAH98467.1"/>
    </source>
</evidence>
<evidence type="ECO:0000259" key="2">
    <source>
        <dbReference type="PROSITE" id="PS51194"/>
    </source>
</evidence>
<accession>X1JWJ7</accession>
<name>X1JWJ7_9ZZZZ</name>
<keyword evidence="1" id="KW-0378">Hydrolase</keyword>
<dbReference type="AlphaFoldDB" id="X1JWJ7"/>
<protein>
    <recommendedName>
        <fullName evidence="2">Helicase C-terminal domain-containing protein</fullName>
    </recommendedName>
</protein>
<dbReference type="PANTHER" id="PTHR45766">
    <property type="entry name" value="DNA ANNEALING HELICASE AND ENDONUCLEASE ZRANB3 FAMILY MEMBER"/>
    <property type="match status" value="1"/>
</dbReference>
<dbReference type="PANTHER" id="PTHR45766:SF6">
    <property type="entry name" value="SWI_SNF-RELATED MATRIX-ASSOCIATED ACTIN-DEPENDENT REGULATOR OF CHROMATIN SUBFAMILY A-LIKE PROTEIN 1"/>
    <property type="match status" value="1"/>
</dbReference>
<dbReference type="SMART" id="SM00490">
    <property type="entry name" value="HELICc"/>
    <property type="match status" value="1"/>
</dbReference>
<gene>
    <name evidence="3" type="ORF">S06H3_04608</name>
</gene>
<dbReference type="SUPFAM" id="SSF52540">
    <property type="entry name" value="P-loop containing nucleoside triphosphate hydrolases"/>
    <property type="match status" value="1"/>
</dbReference>
<feature type="domain" description="Helicase C-terminal" evidence="2">
    <location>
        <begin position="1"/>
        <end position="75"/>
    </location>
</feature>
<dbReference type="Pfam" id="PF00271">
    <property type="entry name" value="Helicase_C"/>
    <property type="match status" value="1"/>
</dbReference>
<organism evidence="3">
    <name type="scientific">marine sediment metagenome</name>
    <dbReference type="NCBI Taxonomy" id="412755"/>
    <lineage>
        <taxon>unclassified sequences</taxon>
        <taxon>metagenomes</taxon>
        <taxon>ecological metagenomes</taxon>
    </lineage>
</organism>
<comment type="caution">
    <text evidence="3">The sequence shown here is derived from an EMBL/GenBank/DDBJ whole genome shotgun (WGS) entry which is preliminary data.</text>
</comment>
<dbReference type="GO" id="GO:0016787">
    <property type="term" value="F:hydrolase activity"/>
    <property type="evidence" value="ECO:0007669"/>
    <property type="project" value="UniProtKB-KW"/>
</dbReference>
<sequence>MSLIKEKGYKYTVIHGSMPMEERELAEKIFESKDTNIMVATDAAGEGINLQFCHIMVNYDLPWNPNRIDQRNFNN</sequence>
<proteinExistence type="predicted"/>
<dbReference type="PROSITE" id="PS51194">
    <property type="entry name" value="HELICASE_CTER"/>
    <property type="match status" value="1"/>
</dbReference>
<dbReference type="EMBL" id="BARV01001631">
    <property type="protein sequence ID" value="GAH98467.1"/>
    <property type="molecule type" value="Genomic_DNA"/>
</dbReference>
<dbReference type="InterPro" id="IPR049730">
    <property type="entry name" value="SNF2/RAD54-like_C"/>
</dbReference>
<evidence type="ECO:0000256" key="1">
    <source>
        <dbReference type="ARBA" id="ARBA00022801"/>
    </source>
</evidence>
<dbReference type="InterPro" id="IPR027417">
    <property type="entry name" value="P-loop_NTPase"/>
</dbReference>
<dbReference type="CDD" id="cd18793">
    <property type="entry name" value="SF2_C_SNF"/>
    <property type="match status" value="1"/>
</dbReference>
<dbReference type="InterPro" id="IPR001650">
    <property type="entry name" value="Helicase_C-like"/>
</dbReference>